<keyword evidence="9" id="KW-0285">Flavoprotein</keyword>
<dbReference type="GO" id="GO:0004855">
    <property type="term" value="F:xanthine oxidase activity"/>
    <property type="evidence" value="ECO:0007669"/>
    <property type="project" value="UniProtKB-EC"/>
</dbReference>
<dbReference type="Pfam" id="PF03450">
    <property type="entry name" value="CO_deh_flav_C"/>
    <property type="match status" value="1"/>
</dbReference>
<dbReference type="InterPro" id="IPR016166">
    <property type="entry name" value="FAD-bd_PCMH"/>
</dbReference>
<feature type="binding site" evidence="23">
    <location>
        <position position="363"/>
    </location>
    <ligand>
        <name>FAD</name>
        <dbReference type="ChEBI" id="CHEBI:57692"/>
    </ligand>
</feature>
<dbReference type="GO" id="GO:0071949">
    <property type="term" value="F:FAD binding"/>
    <property type="evidence" value="ECO:0007669"/>
    <property type="project" value="InterPro"/>
</dbReference>
<comment type="catalytic activity">
    <reaction evidence="20">
        <text>xanthine + NAD(+) + H2O = urate + NADH + H(+)</text>
        <dbReference type="Rhea" id="RHEA:16669"/>
        <dbReference type="ChEBI" id="CHEBI:15377"/>
        <dbReference type="ChEBI" id="CHEBI:15378"/>
        <dbReference type="ChEBI" id="CHEBI:17712"/>
        <dbReference type="ChEBI" id="CHEBI:17775"/>
        <dbReference type="ChEBI" id="CHEBI:57540"/>
        <dbReference type="ChEBI" id="CHEBI:57945"/>
        <dbReference type="EC" id="1.17.1.4"/>
    </reaction>
</comment>
<keyword evidence="10 24" id="KW-0001">2Fe-2S</keyword>
<dbReference type="FunFam" id="3.30.390.50:FF:000001">
    <property type="entry name" value="Xanthine dehydrogenase oxidase"/>
    <property type="match status" value="1"/>
</dbReference>
<dbReference type="SUPFAM" id="SSF47741">
    <property type="entry name" value="CO dehydrogenase ISP C-domain like"/>
    <property type="match status" value="1"/>
</dbReference>
<feature type="active site" description="Proton acceptor" evidence="22">
    <location>
        <position position="1265"/>
    </location>
</feature>
<feature type="binding site" evidence="24">
    <location>
        <position position="44"/>
    </location>
    <ligand>
        <name>[2Fe-2S] cluster</name>
        <dbReference type="ChEBI" id="CHEBI:190135"/>
        <label>1</label>
    </ligand>
</feature>
<dbReference type="InterPro" id="IPR002346">
    <property type="entry name" value="Mopterin_DH_FAD-bd"/>
</dbReference>
<dbReference type="GO" id="GO:0005506">
    <property type="term" value="F:iron ion binding"/>
    <property type="evidence" value="ECO:0007669"/>
    <property type="project" value="InterPro"/>
</dbReference>
<evidence type="ECO:0000256" key="19">
    <source>
        <dbReference type="ARBA" id="ARBA00047378"/>
    </source>
</evidence>
<feature type="binding site" evidence="24">
    <location>
        <position position="802"/>
    </location>
    <ligand>
        <name>Mo-molybdopterin</name>
        <dbReference type="ChEBI" id="CHEBI:71302"/>
    </ligand>
    <ligandPart>
        <name>Mo</name>
        <dbReference type="ChEBI" id="CHEBI:28685"/>
    </ligandPart>
</feature>
<evidence type="ECO:0000256" key="3">
    <source>
        <dbReference type="ARBA" id="ARBA00006849"/>
    </source>
</evidence>
<evidence type="ECO:0000256" key="13">
    <source>
        <dbReference type="ARBA" id="ARBA00023002"/>
    </source>
</evidence>
<evidence type="ECO:0000256" key="10">
    <source>
        <dbReference type="ARBA" id="ARBA00022714"/>
    </source>
</evidence>
<dbReference type="PANTHER" id="PTHR45444">
    <property type="entry name" value="XANTHINE DEHYDROGENASE"/>
    <property type="match status" value="1"/>
</dbReference>
<comment type="subunit">
    <text evidence="4">Homodimer.</text>
</comment>
<evidence type="ECO:0000313" key="28">
    <source>
        <dbReference type="Proteomes" id="UP001364617"/>
    </source>
</evidence>
<dbReference type="InterPro" id="IPR036010">
    <property type="entry name" value="2Fe-2S_ferredoxin-like_sf"/>
</dbReference>
<feature type="domain" description="FAD-binding PCMH-type" evidence="26">
    <location>
        <begin position="232"/>
        <end position="417"/>
    </location>
</feature>
<dbReference type="Gene3D" id="3.30.43.10">
    <property type="entry name" value="Uridine Diphospho-n-acetylenolpyruvylglucosamine Reductase, domain 2"/>
    <property type="match status" value="1"/>
</dbReference>
<protein>
    <recommendedName>
        <fullName evidence="7">Xanthine dehydrogenase/oxidase</fullName>
        <ecNumber evidence="5">1.17.1.4</ecNumber>
        <ecNumber evidence="6">1.17.3.2</ecNumber>
    </recommendedName>
</protein>
<evidence type="ECO:0000256" key="24">
    <source>
        <dbReference type="PIRSR" id="PIRSR000127-3"/>
    </source>
</evidence>
<comment type="caution">
    <text evidence="27">The sequence shown here is derived from an EMBL/GenBank/DDBJ whole genome shotgun (WGS) entry which is preliminary data.</text>
</comment>
<evidence type="ECO:0000256" key="6">
    <source>
        <dbReference type="ARBA" id="ARBA00013221"/>
    </source>
</evidence>
<comment type="catalytic activity">
    <reaction evidence="19">
        <text>xanthine + O2 + H2O = urate + H2O2</text>
        <dbReference type="Rhea" id="RHEA:21132"/>
        <dbReference type="ChEBI" id="CHEBI:15377"/>
        <dbReference type="ChEBI" id="CHEBI:15379"/>
        <dbReference type="ChEBI" id="CHEBI:16240"/>
        <dbReference type="ChEBI" id="CHEBI:17712"/>
        <dbReference type="ChEBI" id="CHEBI:17775"/>
        <dbReference type="EC" id="1.17.3.2"/>
    </reaction>
</comment>
<dbReference type="PROSITE" id="PS00559">
    <property type="entry name" value="MOLYBDOPTERIN_EUK"/>
    <property type="match status" value="1"/>
</dbReference>
<comment type="cofactor">
    <cofactor evidence="24">
        <name>Mo-molybdopterin</name>
        <dbReference type="ChEBI" id="CHEBI:71302"/>
    </cofactor>
    <text evidence="24">Binds 1 Mo-molybdopterin (Mo-MPT) cofactor per subunit.</text>
</comment>
<evidence type="ECO:0000256" key="2">
    <source>
        <dbReference type="ARBA" id="ARBA00004275"/>
    </source>
</evidence>
<evidence type="ECO:0000256" key="23">
    <source>
        <dbReference type="PIRSR" id="PIRSR000127-2"/>
    </source>
</evidence>
<feature type="binding site" evidence="24">
    <location>
        <position position="74"/>
    </location>
    <ligand>
        <name>[2Fe-2S] cluster</name>
        <dbReference type="ChEBI" id="CHEBI:190135"/>
        <label>1</label>
    </ligand>
</feature>
<evidence type="ECO:0000256" key="16">
    <source>
        <dbReference type="ARBA" id="ARBA00023027"/>
    </source>
</evidence>
<evidence type="ECO:0000256" key="4">
    <source>
        <dbReference type="ARBA" id="ARBA00011738"/>
    </source>
</evidence>
<feature type="binding site" evidence="24">
    <location>
        <position position="52"/>
    </location>
    <ligand>
        <name>[2Fe-2S] cluster</name>
        <dbReference type="ChEBI" id="CHEBI:190135"/>
        <label>1</label>
    </ligand>
</feature>
<dbReference type="GO" id="GO:0051537">
    <property type="term" value="F:2 iron, 2 sulfur cluster binding"/>
    <property type="evidence" value="ECO:0007669"/>
    <property type="project" value="UniProtKB-KW"/>
</dbReference>
<dbReference type="InterPro" id="IPR016167">
    <property type="entry name" value="FAD-bd_PCMH_sub1"/>
</dbReference>
<dbReference type="Pfam" id="PF02738">
    <property type="entry name" value="MoCoBD_1"/>
    <property type="match status" value="1"/>
</dbReference>
<feature type="domain" description="2Fe-2S ferredoxin-type" evidence="25">
    <location>
        <begin position="5"/>
        <end position="92"/>
    </location>
</feature>
<dbReference type="EC" id="1.17.1.4" evidence="5"/>
<feature type="binding site" evidence="24">
    <location>
        <position position="916"/>
    </location>
    <ligand>
        <name>Mo-molybdopterin</name>
        <dbReference type="ChEBI" id="CHEBI:71302"/>
    </ligand>
    <ligandPart>
        <name>Mo</name>
        <dbReference type="ChEBI" id="CHEBI:28685"/>
    </ligandPart>
</feature>
<evidence type="ECO:0000259" key="25">
    <source>
        <dbReference type="PROSITE" id="PS51085"/>
    </source>
</evidence>
<evidence type="ECO:0000256" key="22">
    <source>
        <dbReference type="PIRSR" id="PIRSR000127-1"/>
    </source>
</evidence>
<dbReference type="PROSITE" id="PS51387">
    <property type="entry name" value="FAD_PCMH"/>
    <property type="match status" value="1"/>
</dbReference>
<dbReference type="InterPro" id="IPR046867">
    <property type="entry name" value="AldOxase/xan_DH_MoCoBD2"/>
</dbReference>
<dbReference type="Pfam" id="PF00941">
    <property type="entry name" value="FAD_binding_5"/>
    <property type="match status" value="1"/>
</dbReference>
<feature type="binding site" evidence="24">
    <location>
        <position position="771"/>
    </location>
    <ligand>
        <name>Mo-molybdopterin</name>
        <dbReference type="ChEBI" id="CHEBI:71302"/>
    </ligand>
    <ligandPart>
        <name>Mo</name>
        <dbReference type="ChEBI" id="CHEBI:28685"/>
    </ligandPart>
</feature>
<feature type="binding site" evidence="24">
    <location>
        <position position="114"/>
    </location>
    <ligand>
        <name>[2Fe-2S] cluster</name>
        <dbReference type="ChEBI" id="CHEBI:190135"/>
        <label>2</label>
    </ligand>
</feature>
<dbReference type="GO" id="GO:0043546">
    <property type="term" value="F:molybdopterin cofactor binding"/>
    <property type="evidence" value="ECO:0007669"/>
    <property type="project" value="InterPro"/>
</dbReference>
<dbReference type="InterPro" id="IPR016208">
    <property type="entry name" value="Ald_Oxase/xanthine_DH-like"/>
</dbReference>
<sequence>MAEQTGLIFYVNGKKIMENNPDPETMMLSYLRQKLLLTGSKYGCGGGGCGACTVMVSRYDPQTKSINHSSVNACLLPVCQLHGAAVTTVEGVGSTKTKLHPVQERIAKAHGSQCGFCTPGMVMSMYALLRNNPQPTLEDVTEGLAGNLCRCTGYRPIVDGYRTFCESENCCQLNGTACSLANGNGSVEAIENGHPELFRKEDLLPLDPTQDLIFPPELMRMAEIKDQTSQKFCGERMTWISPGSLDELLQLKADYPQAPLVMGNTNIGLDMKFKGIFHPVIISPTRVPELFKVTQRSDGVCVGAGCSMSVLKSVLERSINGFPPENTHLFRALLLQINLVGGQQIRNVATLGGNIASAYPNSDLTPVLAAGRCTLVALSKDGRRRVLIDKDFFLGFAKTALKPDEIVLSVFIPATRQNEIIHAFRHAPRKENALATVNAGMRVWFNENSNVVKEISIYYGGVGATILSADHVCKQILGRPWEEATLSDAYSALVDEIKLGPSAPGGKVDFRRSLTLSLLFKFHLLVLRYLKEKDVTQMEIPQEMQSAIQPLPKSIQPGYQEFQNVLEGQPAQDPVGRPMMHRSALSQATGEAVYCDDLPHTDGELFLTIVTSSRPHAKITHIDFSEALKLPGVVDVITAKDIPGKKFRTFTGIDEELLAEDEVTCVGQMVCAVVADSKAHAKRGAAAVKIGYEDLQDRIFTVEEAIEKESFFLPKRQIERGDVEKALREAEKVYEGEIRIGGQEHFYMETQSFLVIPVGEEKEMKVYLSTQHPTFTQESVAETLGIPSNRISCHIKRLGGAFGGKVTKTAILASITAVAAWKTGRPVRCVLERGEDMLITGGRHPVWGKYKVGFMNNGRITAADFQYYANSGNTADESVLVAEKILLHLDNAYNIRNLRGRSAACKTNLPSNTAFRGFGVPQCMLVIESMIDDVALKLGRLPEEIREINMYKEVSLTHYKMEFDPKNLVLCWNECMEKAAFSQRRQAIDLFNQQNQYKKRGISIIPIKYGIGFAEGFLNQAAALVHIYKDGSVLVSHGGAEMGQGIHTKVQQVASRELNIPASLIHISETSTQCVPNTCPSAASFGTDANGMAVQDACQILYKRLEPIRKKDPEGTWQNWIMTAFLEKISLSATGFYRGHDLDMDWEKQEGKPYAYFTYAVCCSEVELDCLTGEYRTLRTDIVVDIGRSINPSIDIGQIEGAFMQGLGLYTMEELKFSPSGVLYTRGPGQYKIPAFCDVPLKFNVYLLAGSTNPHAIYSSKGIGEPTLFLGSSVFFAIKDAVTAARNDAGLTGPFQLNSPATPERACLACATHFTKMVAQSDPGSTSGPAQPWALDI</sequence>
<dbReference type="SUPFAM" id="SSF54292">
    <property type="entry name" value="2Fe-2S ferredoxin-like"/>
    <property type="match status" value="1"/>
</dbReference>
<keyword evidence="8 24" id="KW-0500">Molybdenum</keyword>
<dbReference type="InterPro" id="IPR001041">
    <property type="entry name" value="2Fe-2S_ferredoxin-type"/>
</dbReference>
<dbReference type="Pfam" id="PF01315">
    <property type="entry name" value="Ald_Xan_dh_C"/>
    <property type="match status" value="1"/>
</dbReference>
<comment type="cofactor">
    <cofactor evidence="18">
        <name>[2Fe-2S] cluster</name>
        <dbReference type="ChEBI" id="CHEBI:190135"/>
    </cofactor>
</comment>
<dbReference type="InterPro" id="IPR037165">
    <property type="entry name" value="AldOxase/xan_DH_Mopterin-bd_sf"/>
</dbReference>
<dbReference type="FunFam" id="3.30.365.10:FF:000003">
    <property type="entry name" value="Aldehyde oxidase 1"/>
    <property type="match status" value="1"/>
</dbReference>
<gene>
    <name evidence="27" type="ORF">R3I93_017070</name>
</gene>
<dbReference type="InterPro" id="IPR016169">
    <property type="entry name" value="FAD-bd_PCMH_sub2"/>
</dbReference>
<dbReference type="InterPro" id="IPR002888">
    <property type="entry name" value="2Fe-2S-bd"/>
</dbReference>
<dbReference type="Pfam" id="PF00111">
    <property type="entry name" value="Fer2"/>
    <property type="match status" value="1"/>
</dbReference>
<dbReference type="Gene3D" id="1.10.150.120">
    <property type="entry name" value="[2Fe-2S]-binding domain"/>
    <property type="match status" value="1"/>
</dbReference>
<dbReference type="Gene3D" id="3.30.390.50">
    <property type="entry name" value="CO dehydrogenase flavoprotein, C-terminal domain"/>
    <property type="match status" value="1"/>
</dbReference>
<dbReference type="InterPro" id="IPR005107">
    <property type="entry name" value="CO_DH_flav_C"/>
</dbReference>
<feature type="binding site" evidence="24">
    <location>
        <position position="149"/>
    </location>
    <ligand>
        <name>[2Fe-2S] cluster</name>
        <dbReference type="ChEBI" id="CHEBI:190135"/>
        <label>2</label>
    </ligand>
</feature>
<feature type="binding site" evidence="24">
    <location>
        <position position="49"/>
    </location>
    <ligand>
        <name>[2Fe-2S] cluster</name>
        <dbReference type="ChEBI" id="CHEBI:190135"/>
        <label>1</label>
    </ligand>
</feature>
<feature type="binding site" evidence="23">
    <location>
        <position position="425"/>
    </location>
    <ligand>
        <name>FAD</name>
        <dbReference type="ChEBI" id="CHEBI:57692"/>
    </ligand>
</feature>
<keyword evidence="14 24" id="KW-0408">Iron</keyword>
<dbReference type="PIRSF" id="PIRSF000127">
    <property type="entry name" value="Xanthine_DH"/>
    <property type="match status" value="1"/>
</dbReference>
<evidence type="ECO:0000256" key="5">
    <source>
        <dbReference type="ARBA" id="ARBA00013123"/>
    </source>
</evidence>
<dbReference type="InterPro" id="IPR036884">
    <property type="entry name" value="2Fe-2S-bd_dom_sf"/>
</dbReference>
<dbReference type="FunFam" id="3.30.43.10:FF:000001">
    <property type="entry name" value="Xanthine dehydrogenase/oxidase"/>
    <property type="match status" value="1"/>
</dbReference>
<dbReference type="FunFam" id="3.30.465.10:FF:000004">
    <property type="entry name" value="Xanthine dehydrogenase/oxidase"/>
    <property type="match status" value="1"/>
</dbReference>
<dbReference type="Gene3D" id="3.90.1170.50">
    <property type="entry name" value="Aldehyde oxidase/xanthine dehydrogenase, a/b hammerhead"/>
    <property type="match status" value="1"/>
</dbReference>
<dbReference type="SUPFAM" id="SSF56003">
    <property type="entry name" value="Molybdenum cofactor-binding domain"/>
    <property type="match status" value="1"/>
</dbReference>
<feature type="binding site" evidence="24">
    <location>
        <position position="1083"/>
    </location>
    <ligand>
        <name>Mo-molybdopterin</name>
        <dbReference type="ChEBI" id="CHEBI:71302"/>
    </ligand>
    <ligandPart>
        <name>Mo</name>
        <dbReference type="ChEBI" id="CHEBI:28685"/>
    </ligandPart>
</feature>
<dbReference type="PROSITE" id="PS00197">
    <property type="entry name" value="2FE2S_FER_1"/>
    <property type="match status" value="1"/>
</dbReference>
<dbReference type="FunFam" id="1.10.150.120:FF:000001">
    <property type="entry name" value="Aldehyde oxidase 1"/>
    <property type="match status" value="1"/>
</dbReference>
<dbReference type="InterPro" id="IPR008274">
    <property type="entry name" value="AldOxase/xan_DH_MoCoBD1"/>
</dbReference>
<dbReference type="InterPro" id="IPR012675">
    <property type="entry name" value="Beta-grasp_dom_sf"/>
</dbReference>
<dbReference type="Gene3D" id="3.30.465.10">
    <property type="match status" value="1"/>
</dbReference>
<dbReference type="Gene3D" id="3.10.20.30">
    <property type="match status" value="1"/>
</dbReference>
<evidence type="ECO:0000256" key="15">
    <source>
        <dbReference type="ARBA" id="ARBA00023014"/>
    </source>
</evidence>
<dbReference type="FunFam" id="3.30.365.10:FF:000001">
    <property type="entry name" value="Xanthine dehydrogenase oxidase"/>
    <property type="match status" value="1"/>
</dbReference>
<dbReference type="PANTHER" id="PTHR45444:SF3">
    <property type="entry name" value="XANTHINE DEHYDROGENASE"/>
    <property type="match status" value="1"/>
</dbReference>
<evidence type="ECO:0000256" key="14">
    <source>
        <dbReference type="ARBA" id="ARBA00023004"/>
    </source>
</evidence>
<dbReference type="InterPro" id="IPR022407">
    <property type="entry name" value="OxRdtase_Mopterin_BS"/>
</dbReference>
<keyword evidence="28" id="KW-1185">Reference proteome</keyword>
<evidence type="ECO:0000256" key="17">
    <source>
        <dbReference type="ARBA" id="ARBA00023140"/>
    </source>
</evidence>
<keyword evidence="11 24" id="KW-0479">Metal-binding</keyword>
<dbReference type="Proteomes" id="UP001364617">
    <property type="component" value="Unassembled WGS sequence"/>
</dbReference>
<dbReference type="SMART" id="SM01008">
    <property type="entry name" value="Ald_Xan_dh_C"/>
    <property type="match status" value="1"/>
</dbReference>
<evidence type="ECO:0000256" key="9">
    <source>
        <dbReference type="ARBA" id="ARBA00022630"/>
    </source>
</evidence>
<keyword evidence="16" id="KW-0520">NAD</keyword>
<dbReference type="EC" id="1.17.3.2" evidence="6"/>
<evidence type="ECO:0000256" key="8">
    <source>
        <dbReference type="ARBA" id="ARBA00022505"/>
    </source>
</evidence>
<dbReference type="NCBIfam" id="TIGR02963">
    <property type="entry name" value="xanthine_xdhA"/>
    <property type="match status" value="1"/>
</dbReference>
<dbReference type="InterPro" id="IPR006058">
    <property type="entry name" value="2Fe2S_fd_BS"/>
</dbReference>
<organism evidence="27 28">
    <name type="scientific">Phoxinus phoxinus</name>
    <name type="common">Eurasian minnow</name>
    <dbReference type="NCBI Taxonomy" id="58324"/>
    <lineage>
        <taxon>Eukaryota</taxon>
        <taxon>Metazoa</taxon>
        <taxon>Chordata</taxon>
        <taxon>Craniata</taxon>
        <taxon>Vertebrata</taxon>
        <taxon>Euteleostomi</taxon>
        <taxon>Actinopterygii</taxon>
        <taxon>Neopterygii</taxon>
        <taxon>Teleostei</taxon>
        <taxon>Ostariophysi</taxon>
        <taxon>Cypriniformes</taxon>
        <taxon>Leuciscidae</taxon>
        <taxon>Phoxininae</taxon>
        <taxon>Phoxinus</taxon>
    </lineage>
</organism>
<dbReference type="Pfam" id="PF20256">
    <property type="entry name" value="MoCoBD_2"/>
    <property type="match status" value="1"/>
</dbReference>
<dbReference type="InterPro" id="IPR000674">
    <property type="entry name" value="Ald_Oxase/Xan_DH_a/b"/>
</dbReference>
<comment type="cofactor">
    <cofactor evidence="24">
        <name>[2Fe-2S] cluster</name>
        <dbReference type="ChEBI" id="CHEBI:190135"/>
    </cofactor>
    <text evidence="24">Binds 2 [2Fe-2S] clusters.</text>
</comment>
<evidence type="ECO:0000256" key="11">
    <source>
        <dbReference type="ARBA" id="ARBA00022723"/>
    </source>
</evidence>
<dbReference type="InterPro" id="IPR014307">
    <property type="entry name" value="Xanthine_DH_ssu"/>
</dbReference>
<dbReference type="SMART" id="SM01092">
    <property type="entry name" value="CO_deh_flav_C"/>
    <property type="match status" value="1"/>
</dbReference>
<comment type="similarity">
    <text evidence="3">Belongs to the xanthine dehydrogenase family.</text>
</comment>
<evidence type="ECO:0000256" key="18">
    <source>
        <dbReference type="ARBA" id="ARBA00034078"/>
    </source>
</evidence>
<keyword evidence="13" id="KW-0560">Oxidoreductase</keyword>
<dbReference type="SUPFAM" id="SSF55447">
    <property type="entry name" value="CO dehydrogenase flavoprotein C-terminal domain-like"/>
    <property type="match status" value="1"/>
</dbReference>
<dbReference type="InterPro" id="IPR036856">
    <property type="entry name" value="Ald_Oxase/Xan_DH_a/b_sf"/>
</dbReference>
<feature type="binding site" evidence="23">
    <location>
        <position position="918"/>
    </location>
    <ligand>
        <name>substrate</name>
    </ligand>
</feature>
<comment type="subcellular location">
    <subcellularLocation>
        <location evidence="2">Peroxisome</location>
    </subcellularLocation>
</comment>
<dbReference type="FunFam" id="3.30.365.10:FF:000004">
    <property type="entry name" value="Xanthine dehydrogenase oxidase"/>
    <property type="match status" value="1"/>
</dbReference>
<proteinExistence type="inferred from homology"/>
<evidence type="ECO:0000313" key="27">
    <source>
        <dbReference type="EMBL" id="KAK7136891.1"/>
    </source>
</evidence>
<dbReference type="PROSITE" id="PS51085">
    <property type="entry name" value="2FE2S_FER_2"/>
    <property type="match status" value="1"/>
</dbReference>
<dbReference type="EMBL" id="JAYKXH010000018">
    <property type="protein sequence ID" value="KAK7136891.1"/>
    <property type="molecule type" value="Genomic_DNA"/>
</dbReference>
<evidence type="ECO:0000256" key="12">
    <source>
        <dbReference type="ARBA" id="ARBA00022827"/>
    </source>
</evidence>
<evidence type="ECO:0000256" key="21">
    <source>
        <dbReference type="ARBA" id="ARBA00049517"/>
    </source>
</evidence>
<feature type="binding site" evidence="23">
    <location>
        <begin position="260"/>
        <end position="267"/>
    </location>
    <ligand>
        <name>FAD</name>
        <dbReference type="ChEBI" id="CHEBI:57692"/>
    </ligand>
</feature>
<dbReference type="GO" id="GO:0005777">
    <property type="term" value="C:peroxisome"/>
    <property type="evidence" value="ECO:0007669"/>
    <property type="project" value="UniProtKB-SubCell"/>
</dbReference>
<dbReference type="FunFam" id="3.90.1170.50:FF:000001">
    <property type="entry name" value="Aldehyde oxidase 1"/>
    <property type="match status" value="1"/>
</dbReference>
<dbReference type="SUPFAM" id="SSF56176">
    <property type="entry name" value="FAD-binding/transporter-associated domain-like"/>
    <property type="match status" value="1"/>
</dbReference>
<keyword evidence="15 24" id="KW-0411">Iron-sulfur</keyword>
<comment type="cofactor">
    <cofactor evidence="1 23">
        <name>FAD</name>
        <dbReference type="ChEBI" id="CHEBI:57692"/>
    </cofactor>
</comment>
<evidence type="ECO:0000256" key="1">
    <source>
        <dbReference type="ARBA" id="ARBA00001974"/>
    </source>
</evidence>
<dbReference type="InterPro" id="IPR036318">
    <property type="entry name" value="FAD-bd_PCMH-like_sf"/>
</dbReference>
<dbReference type="Pfam" id="PF01799">
    <property type="entry name" value="Fer2_2"/>
    <property type="match status" value="1"/>
</dbReference>
<name>A0AAN9GX19_9TELE</name>
<comment type="catalytic activity">
    <reaction evidence="21">
        <text>hypoxanthine + NAD(+) + H2O = xanthine + NADH + H(+)</text>
        <dbReference type="Rhea" id="RHEA:24670"/>
        <dbReference type="ChEBI" id="CHEBI:15377"/>
        <dbReference type="ChEBI" id="CHEBI:15378"/>
        <dbReference type="ChEBI" id="CHEBI:17368"/>
        <dbReference type="ChEBI" id="CHEBI:17712"/>
        <dbReference type="ChEBI" id="CHEBI:57540"/>
        <dbReference type="ChEBI" id="CHEBI:57945"/>
        <dbReference type="EC" id="1.17.1.4"/>
    </reaction>
</comment>
<feature type="binding site" evidence="24">
    <location>
        <position position="117"/>
    </location>
    <ligand>
        <name>[2Fe-2S] cluster</name>
        <dbReference type="ChEBI" id="CHEBI:190135"/>
        <label>2</label>
    </ligand>
</feature>
<reference evidence="27 28" key="1">
    <citation type="submission" date="2024-02" db="EMBL/GenBank/DDBJ databases">
        <title>Chromosome-level genome assembly of the Eurasian Minnow (Phoxinus phoxinus).</title>
        <authorList>
            <person name="Oriowo T.O."/>
            <person name="Martin S."/>
            <person name="Stange M."/>
            <person name="Chrysostomakis Y."/>
            <person name="Brown T."/>
            <person name="Winkler S."/>
            <person name="Kukowka S."/>
            <person name="Myers E.W."/>
            <person name="Bohne A."/>
        </authorList>
    </citation>
    <scope>NUCLEOTIDE SEQUENCE [LARGE SCALE GENOMIC DNA]</scope>
    <source>
        <strain evidence="27">ZFMK-TIS-60720</strain>
        <tissue evidence="27">Whole Organism</tissue>
    </source>
</reference>
<keyword evidence="12 23" id="KW-0274">FAD</keyword>
<evidence type="ECO:0000256" key="20">
    <source>
        <dbReference type="ARBA" id="ARBA00049017"/>
    </source>
</evidence>
<evidence type="ECO:0000256" key="7">
    <source>
        <dbReference type="ARBA" id="ARBA00019137"/>
    </source>
</evidence>
<dbReference type="FunFam" id="3.10.20.30:FF:000015">
    <property type="entry name" value="Aldehyde oxidase 1"/>
    <property type="match status" value="1"/>
</dbReference>
<dbReference type="InterPro" id="IPR036683">
    <property type="entry name" value="CO_DH_flav_C_dom_sf"/>
</dbReference>
<keyword evidence="17" id="KW-0576">Peroxisome</keyword>
<dbReference type="Gene3D" id="3.30.365.10">
    <property type="entry name" value="Aldehyde oxidase/xanthine dehydrogenase, molybdopterin binding domain"/>
    <property type="match status" value="4"/>
</dbReference>
<evidence type="ECO:0000259" key="26">
    <source>
        <dbReference type="PROSITE" id="PS51387"/>
    </source>
</evidence>
<dbReference type="SUPFAM" id="SSF54665">
    <property type="entry name" value="CO dehydrogenase molybdoprotein N-domain-like"/>
    <property type="match status" value="1"/>
</dbReference>
<accession>A0AAN9GX19</accession>
<feature type="binding site" evidence="24">
    <location>
        <position position="151"/>
    </location>
    <ligand>
        <name>[2Fe-2S] cluster</name>
        <dbReference type="ChEBI" id="CHEBI:190135"/>
        <label>2</label>
    </ligand>
</feature>
<dbReference type="GO" id="GO:0004854">
    <property type="term" value="F:xanthine dehydrogenase activity"/>
    <property type="evidence" value="ECO:0007669"/>
    <property type="project" value="UniProtKB-EC"/>
</dbReference>